<dbReference type="SUPFAM" id="SSF141986">
    <property type="entry name" value="LD-carboxypeptidase A C-terminal domain-like"/>
    <property type="match status" value="1"/>
</dbReference>
<evidence type="ECO:0000256" key="5">
    <source>
        <dbReference type="ARBA" id="ARBA00022825"/>
    </source>
</evidence>
<dbReference type="Proteomes" id="UP001165079">
    <property type="component" value="Unassembled WGS sequence"/>
</dbReference>
<dbReference type="PIRSF" id="PIRSF028757">
    <property type="entry name" value="LD-carboxypeptidase"/>
    <property type="match status" value="1"/>
</dbReference>
<dbReference type="Pfam" id="PF17676">
    <property type="entry name" value="Peptidase_S66C"/>
    <property type="match status" value="1"/>
</dbReference>
<evidence type="ECO:0000313" key="10">
    <source>
        <dbReference type="Proteomes" id="UP001165079"/>
    </source>
</evidence>
<feature type="active site" description="Nucleophile" evidence="6">
    <location>
        <position position="113"/>
    </location>
</feature>
<feature type="domain" description="LD-carboxypeptidase N-terminal" evidence="7">
    <location>
        <begin position="17"/>
        <end position="133"/>
    </location>
</feature>
<name>A0A9W6SGT8_9ACTN</name>
<dbReference type="InterPro" id="IPR040921">
    <property type="entry name" value="Peptidase_S66C"/>
</dbReference>
<evidence type="ECO:0000256" key="2">
    <source>
        <dbReference type="ARBA" id="ARBA00022645"/>
    </source>
</evidence>
<proteinExistence type="inferred from homology"/>
<keyword evidence="5" id="KW-0720">Serine protease</keyword>
<evidence type="ECO:0000259" key="7">
    <source>
        <dbReference type="Pfam" id="PF02016"/>
    </source>
</evidence>
<feature type="domain" description="LD-carboxypeptidase C-terminal" evidence="8">
    <location>
        <begin position="184"/>
        <end position="297"/>
    </location>
</feature>
<protein>
    <submittedName>
        <fullName evidence="9">Peptidase S66</fullName>
    </submittedName>
</protein>
<dbReference type="GO" id="GO:0006508">
    <property type="term" value="P:proteolysis"/>
    <property type="evidence" value="ECO:0007669"/>
    <property type="project" value="UniProtKB-KW"/>
</dbReference>
<evidence type="ECO:0000313" key="9">
    <source>
        <dbReference type="EMBL" id="GLZ75733.1"/>
    </source>
</evidence>
<dbReference type="SUPFAM" id="SSF52317">
    <property type="entry name" value="Class I glutamine amidotransferase-like"/>
    <property type="match status" value="1"/>
</dbReference>
<dbReference type="InterPro" id="IPR040449">
    <property type="entry name" value="Peptidase_S66_N"/>
</dbReference>
<dbReference type="EMBL" id="BSTX01000001">
    <property type="protein sequence ID" value="GLZ75733.1"/>
    <property type="molecule type" value="Genomic_DNA"/>
</dbReference>
<dbReference type="InterPro" id="IPR027478">
    <property type="entry name" value="LdcA_N"/>
</dbReference>
<dbReference type="CDD" id="cd07025">
    <property type="entry name" value="Peptidase_S66"/>
    <property type="match status" value="1"/>
</dbReference>
<gene>
    <name evidence="9" type="ORF">Afil01_05400</name>
</gene>
<dbReference type="Gene3D" id="3.40.50.10740">
    <property type="entry name" value="Class I glutamine amidotransferase-like"/>
    <property type="match status" value="1"/>
</dbReference>
<evidence type="ECO:0000259" key="8">
    <source>
        <dbReference type="Pfam" id="PF17676"/>
    </source>
</evidence>
<dbReference type="AlphaFoldDB" id="A0A9W6SGT8"/>
<dbReference type="InterPro" id="IPR027461">
    <property type="entry name" value="Carboxypeptidase_A_C_sf"/>
</dbReference>
<keyword evidence="2" id="KW-0121">Carboxypeptidase</keyword>
<reference evidence="9" key="1">
    <citation type="submission" date="2023-03" db="EMBL/GenBank/DDBJ databases">
        <title>Actinorhabdospora filicis NBRC 111898.</title>
        <authorList>
            <person name="Ichikawa N."/>
            <person name="Sato H."/>
            <person name="Tonouchi N."/>
        </authorList>
    </citation>
    <scope>NUCLEOTIDE SEQUENCE</scope>
    <source>
        <strain evidence="9">NBRC 111898</strain>
    </source>
</reference>
<accession>A0A9W6SGT8</accession>
<feature type="active site" description="Charge relay system" evidence="6">
    <location>
        <position position="282"/>
    </location>
</feature>
<comment type="caution">
    <text evidence="9">The sequence shown here is derived from an EMBL/GenBank/DDBJ whole genome shotgun (WGS) entry which is preliminary data.</text>
</comment>
<evidence type="ECO:0000256" key="4">
    <source>
        <dbReference type="ARBA" id="ARBA00022801"/>
    </source>
</evidence>
<dbReference type="InterPro" id="IPR003507">
    <property type="entry name" value="S66_fam"/>
</dbReference>
<dbReference type="RefSeq" id="WP_285660962.1">
    <property type="nucleotide sequence ID" value="NZ_BSTX01000001.1"/>
</dbReference>
<evidence type="ECO:0000256" key="6">
    <source>
        <dbReference type="PIRSR" id="PIRSR028757-1"/>
    </source>
</evidence>
<dbReference type="GO" id="GO:0004180">
    <property type="term" value="F:carboxypeptidase activity"/>
    <property type="evidence" value="ECO:0007669"/>
    <property type="project" value="UniProtKB-KW"/>
</dbReference>
<keyword evidence="10" id="KW-1185">Reference proteome</keyword>
<keyword evidence="3" id="KW-0645">Protease</keyword>
<comment type="similarity">
    <text evidence="1">Belongs to the peptidase S66 family.</text>
</comment>
<keyword evidence="4" id="KW-0378">Hydrolase</keyword>
<dbReference type="PANTHER" id="PTHR30237:SF2">
    <property type="entry name" value="MUREIN TETRAPEPTIDE CARBOXYPEPTIDASE"/>
    <property type="match status" value="1"/>
</dbReference>
<dbReference type="InterPro" id="IPR029062">
    <property type="entry name" value="Class_I_gatase-like"/>
</dbReference>
<dbReference type="GO" id="GO:0008236">
    <property type="term" value="F:serine-type peptidase activity"/>
    <property type="evidence" value="ECO:0007669"/>
    <property type="project" value="UniProtKB-KW"/>
</dbReference>
<dbReference type="Gene3D" id="3.50.30.60">
    <property type="entry name" value="LD-carboxypeptidase A C-terminal domain-like"/>
    <property type="match status" value="1"/>
</dbReference>
<dbReference type="PANTHER" id="PTHR30237">
    <property type="entry name" value="MURAMOYLTETRAPEPTIDE CARBOXYPEPTIDASE"/>
    <property type="match status" value="1"/>
</dbReference>
<organism evidence="9 10">
    <name type="scientific">Actinorhabdospora filicis</name>
    <dbReference type="NCBI Taxonomy" id="1785913"/>
    <lineage>
        <taxon>Bacteria</taxon>
        <taxon>Bacillati</taxon>
        <taxon>Actinomycetota</taxon>
        <taxon>Actinomycetes</taxon>
        <taxon>Micromonosporales</taxon>
        <taxon>Micromonosporaceae</taxon>
        <taxon>Actinorhabdospora</taxon>
    </lineage>
</organism>
<feature type="active site" description="Charge relay system" evidence="6">
    <location>
        <position position="215"/>
    </location>
</feature>
<evidence type="ECO:0000256" key="3">
    <source>
        <dbReference type="ARBA" id="ARBA00022670"/>
    </source>
</evidence>
<dbReference type="Pfam" id="PF02016">
    <property type="entry name" value="Peptidase_S66"/>
    <property type="match status" value="1"/>
</dbReference>
<evidence type="ECO:0000256" key="1">
    <source>
        <dbReference type="ARBA" id="ARBA00010233"/>
    </source>
</evidence>
<sequence length="312" mass="32208">MESTVTRPLALRPGDVVRVVTPSGPPQPERLADGLALLASWGLDAQVTPSVYERHGYLAGTDAARLAEFDAALRDPSVRAVFCARGGYGVTRIIDGVDWAALRADPKPVVGYSDITALHMAGFGRAGVAGVHGPVLASFHTPEDAGGPVAESLRAALFTDDPVVVRTAEYEPTGRLTSGSASATGPLLGGNLSLIVDAVGTRTALDYAGAILLIEEINEDPYRVDRALTQLRRAGALDGLAGVALGNFTDCADEWDVDVVDVVGEALSGLGVPVVGGLPIGHGVRQETVPYGTTATVDPVAGTLTVEAAVRR</sequence>